<reference evidence="2" key="2">
    <citation type="submission" date="2020-11" db="EMBL/GenBank/DDBJ databases">
        <authorList>
            <person name="McCartney M.A."/>
            <person name="Auch B."/>
            <person name="Kono T."/>
            <person name="Mallez S."/>
            <person name="Becker A."/>
            <person name="Gohl D.M."/>
            <person name="Silverstein K.A.T."/>
            <person name="Koren S."/>
            <person name="Bechman K.B."/>
            <person name="Herman A."/>
            <person name="Abrahante J.E."/>
            <person name="Garbe J."/>
        </authorList>
    </citation>
    <scope>NUCLEOTIDE SEQUENCE</scope>
    <source>
        <strain evidence="2">Duluth1</strain>
        <tissue evidence="2">Whole animal</tissue>
    </source>
</reference>
<feature type="region of interest" description="Disordered" evidence="1">
    <location>
        <begin position="143"/>
        <end position="163"/>
    </location>
</feature>
<keyword evidence="4" id="KW-1185">Reference proteome</keyword>
<organism evidence="2 4">
    <name type="scientific">Dreissena polymorpha</name>
    <name type="common">Zebra mussel</name>
    <name type="synonym">Mytilus polymorpha</name>
    <dbReference type="NCBI Taxonomy" id="45954"/>
    <lineage>
        <taxon>Eukaryota</taxon>
        <taxon>Metazoa</taxon>
        <taxon>Spiralia</taxon>
        <taxon>Lophotrochozoa</taxon>
        <taxon>Mollusca</taxon>
        <taxon>Bivalvia</taxon>
        <taxon>Autobranchia</taxon>
        <taxon>Heteroconchia</taxon>
        <taxon>Euheterodonta</taxon>
        <taxon>Imparidentia</taxon>
        <taxon>Neoheterodontei</taxon>
        <taxon>Myida</taxon>
        <taxon>Dreissenoidea</taxon>
        <taxon>Dreissenidae</taxon>
        <taxon>Dreissena</taxon>
    </lineage>
</organism>
<dbReference type="EMBL" id="JAIWYP010000005">
    <property type="protein sequence ID" value="KAH3824601.1"/>
    <property type="molecule type" value="Genomic_DNA"/>
</dbReference>
<protein>
    <submittedName>
        <fullName evidence="2">Uncharacterized protein</fullName>
    </submittedName>
</protein>
<feature type="compositionally biased region" description="Polar residues" evidence="1">
    <location>
        <begin position="143"/>
        <end position="159"/>
    </location>
</feature>
<accession>A0A9D4JUG9</accession>
<comment type="caution">
    <text evidence="2">The sequence shown here is derived from an EMBL/GenBank/DDBJ whole genome shotgun (WGS) entry which is preliminary data.</text>
</comment>
<evidence type="ECO:0000256" key="1">
    <source>
        <dbReference type="SAM" id="MobiDB-lite"/>
    </source>
</evidence>
<reference evidence="2" key="1">
    <citation type="journal article" date="2019" name="bioRxiv">
        <title>The Genome of the Zebra Mussel, Dreissena polymorpha: A Resource for Invasive Species Research.</title>
        <authorList>
            <person name="McCartney M.A."/>
            <person name="Auch B."/>
            <person name="Kono T."/>
            <person name="Mallez S."/>
            <person name="Zhang Y."/>
            <person name="Obille A."/>
            <person name="Becker A."/>
            <person name="Abrahante J.E."/>
            <person name="Garbe J."/>
            <person name="Badalamenti J.P."/>
            <person name="Herman A."/>
            <person name="Mangelson H."/>
            <person name="Liachko I."/>
            <person name="Sullivan S."/>
            <person name="Sone E.D."/>
            <person name="Koren S."/>
            <person name="Silverstein K.A.T."/>
            <person name="Beckman K.B."/>
            <person name="Gohl D.M."/>
        </authorList>
    </citation>
    <scope>NUCLEOTIDE SEQUENCE</scope>
    <source>
        <strain evidence="2">Duluth1</strain>
        <tissue evidence="2">Whole animal</tissue>
    </source>
</reference>
<feature type="region of interest" description="Disordered" evidence="1">
    <location>
        <begin position="182"/>
        <end position="206"/>
    </location>
</feature>
<name>A0A9D4JUG9_DREPO</name>
<proteinExistence type="predicted"/>
<feature type="region of interest" description="Disordered" evidence="1">
    <location>
        <begin position="591"/>
        <end position="611"/>
    </location>
</feature>
<dbReference type="Proteomes" id="UP000828390">
    <property type="component" value="Unassembled WGS sequence"/>
</dbReference>
<sequence length="831" mass="91593">MDMGSGYTPPFSPVAPSKVRVNFDTHTRLCNILGVGRQLAQAIVVIRENTGNLVPNTLGTIIGRPLTMGDMTELDFSTNPALFKETLWYGDGAENASSPMYPHGRRANMPVLEDPVSREKAQLMAQITALEADLNASYERFKSQTTSSRSLNYGQNPQEAKNLPRPESYVTLSQTPRISREFNLPPGRPDREPVHSPVTTLKTETRSPITRPRLHLGVLSDDNEAFLHQLSLLNAARALPSPPVTSTPATIYPPVVSGLVTNNPPATNNTPAPNNCPTISNPPAPNIPTVPAVMTIPRNPPGPSIPPTQKDRDVLTKLPKSLLYDGQSNWFVFQSKFERYARVQDWSDAECADCLGWCLTGKAVDFYALLTEGRGTVPYAELMQRLQERFGARELTATAQGRFHVAYQEVGESLDNWSDRALKLATAAFRDLPYAYAAEQAVTKFCHGLIDEEAGKHVSLQLPTSMGDAMNMLKIYCHVQSACAAAPRYTQETEQEESMWVHEVKKAPTADEVSVSAVDKLTQVVEKLLDAVERLSNSFGSSAVDPFVRQPGKPFRNKKGYAEYPVECPYPGKVPNRWYNDQRQVMYPAGAGGGGARGHRNQSSKVRPEGSYRGRYGSNWGHFHAMSLPNHKEKEPVVVAATTKQSGQPEVDHVNQLGPVSQFCMKVQHAKDVHDAVPLVLPTVPDVVSDPRMVIGESTEGYHGDPVCDDKFRVQRVAVQSAEAAKSMATDRADQVGAKIAQRKAAETTPATGRSVPVRRATEVAACDRRKGGACECRVTPDDSWEGGVRRLVRRGSKGWRPSSSRRWERSQRWKLGWRPPERLTSKICTA</sequence>
<gene>
    <name evidence="2" type="ORF">DPMN_126438</name>
    <name evidence="3" type="ORF">DPMN_126442</name>
</gene>
<evidence type="ECO:0000313" key="3">
    <source>
        <dbReference type="EMBL" id="KAH3824605.1"/>
    </source>
</evidence>
<dbReference type="EMBL" id="JAIWYP010000005">
    <property type="protein sequence ID" value="KAH3824605.1"/>
    <property type="molecule type" value="Genomic_DNA"/>
</dbReference>
<dbReference type="AlphaFoldDB" id="A0A9D4JUG9"/>
<dbReference type="OrthoDB" id="6160297at2759"/>
<evidence type="ECO:0000313" key="4">
    <source>
        <dbReference type="Proteomes" id="UP000828390"/>
    </source>
</evidence>
<evidence type="ECO:0000313" key="2">
    <source>
        <dbReference type="EMBL" id="KAH3824601.1"/>
    </source>
</evidence>
<feature type="compositionally biased region" description="Polar residues" evidence="1">
    <location>
        <begin position="197"/>
        <end position="206"/>
    </location>
</feature>